<keyword evidence="5" id="KW-0812">Transmembrane</keyword>
<organism evidence="7 8">
    <name type="scientific">Pseudomonas abyssi</name>
    <dbReference type="NCBI Taxonomy" id="170540"/>
    <lineage>
        <taxon>Bacteria</taxon>
        <taxon>Pseudomonadati</taxon>
        <taxon>Pseudomonadota</taxon>
        <taxon>Gammaproteobacteria</taxon>
        <taxon>Pseudomonadales</taxon>
        <taxon>Pseudomonadaceae</taxon>
        <taxon>Pseudomonas</taxon>
    </lineage>
</organism>
<dbReference type="InterPro" id="IPR029787">
    <property type="entry name" value="Nucleotide_cyclase"/>
</dbReference>
<dbReference type="PANTHER" id="PTHR45138:SF9">
    <property type="entry name" value="DIGUANYLATE CYCLASE DGCM-RELATED"/>
    <property type="match status" value="1"/>
</dbReference>
<dbReference type="InterPro" id="IPR050469">
    <property type="entry name" value="Diguanylate_Cyclase"/>
</dbReference>
<dbReference type="RefSeq" id="WP_096003779.1">
    <property type="nucleotide sequence ID" value="NZ_NTMR01000005.1"/>
</dbReference>
<proteinExistence type="predicted"/>
<evidence type="ECO:0000256" key="5">
    <source>
        <dbReference type="SAM" id="Phobius"/>
    </source>
</evidence>
<evidence type="ECO:0000256" key="2">
    <source>
        <dbReference type="ARBA" id="ARBA00004533"/>
    </source>
</evidence>
<feature type="transmembrane region" description="Helical" evidence="5">
    <location>
        <begin position="14"/>
        <end position="33"/>
    </location>
</feature>
<dbReference type="AlphaFoldDB" id="A0A2A3MJV7"/>
<dbReference type="InterPro" id="IPR048435">
    <property type="entry name" value="MASE6"/>
</dbReference>
<keyword evidence="5" id="KW-0472">Membrane</keyword>
<evidence type="ECO:0000313" key="7">
    <source>
        <dbReference type="EMBL" id="PBK05109.1"/>
    </source>
</evidence>
<feature type="transmembrane region" description="Helical" evidence="5">
    <location>
        <begin position="39"/>
        <end position="59"/>
    </location>
</feature>
<dbReference type="InterPro" id="IPR000160">
    <property type="entry name" value="GGDEF_dom"/>
</dbReference>
<feature type="transmembrane region" description="Helical" evidence="5">
    <location>
        <begin position="116"/>
        <end position="134"/>
    </location>
</feature>
<dbReference type="Pfam" id="PF00990">
    <property type="entry name" value="GGDEF"/>
    <property type="match status" value="1"/>
</dbReference>
<dbReference type="FunFam" id="3.30.70.270:FF:000001">
    <property type="entry name" value="Diguanylate cyclase domain protein"/>
    <property type="match status" value="1"/>
</dbReference>
<accession>A0A2A3MJV7</accession>
<evidence type="ECO:0000256" key="4">
    <source>
        <dbReference type="ARBA" id="ARBA00034247"/>
    </source>
</evidence>
<gene>
    <name evidence="7" type="ORF">CNQ84_04780</name>
</gene>
<evidence type="ECO:0000313" key="8">
    <source>
        <dbReference type="Proteomes" id="UP000242313"/>
    </source>
</evidence>
<comment type="caution">
    <text evidence="7">The sequence shown here is derived from an EMBL/GenBank/DDBJ whole genome shotgun (WGS) entry which is preliminary data.</text>
</comment>
<feature type="transmembrane region" description="Helical" evidence="5">
    <location>
        <begin position="92"/>
        <end position="109"/>
    </location>
</feature>
<comment type="catalytic activity">
    <reaction evidence="4">
        <text>2 GTP = 3',3'-c-di-GMP + 2 diphosphate</text>
        <dbReference type="Rhea" id="RHEA:24898"/>
        <dbReference type="ChEBI" id="CHEBI:33019"/>
        <dbReference type="ChEBI" id="CHEBI:37565"/>
        <dbReference type="ChEBI" id="CHEBI:58805"/>
        <dbReference type="EC" id="2.7.7.65"/>
    </reaction>
</comment>
<evidence type="ECO:0000256" key="1">
    <source>
        <dbReference type="ARBA" id="ARBA00001946"/>
    </source>
</evidence>
<keyword evidence="5" id="KW-1133">Transmembrane helix</keyword>
<reference evidence="7 8" key="1">
    <citation type="submission" date="2017-09" db="EMBL/GenBank/DDBJ databases">
        <title>Pseudomonas abyssi sp. nov. isolated from Abyssopelagic Water.</title>
        <authorList>
            <person name="Wei Y."/>
        </authorList>
    </citation>
    <scope>NUCLEOTIDE SEQUENCE [LARGE SCALE GENOMIC DNA]</scope>
    <source>
        <strain evidence="7 8">MT5</strain>
    </source>
</reference>
<dbReference type="NCBIfam" id="TIGR00254">
    <property type="entry name" value="GGDEF"/>
    <property type="match status" value="1"/>
</dbReference>
<feature type="transmembrane region" description="Helical" evidence="5">
    <location>
        <begin position="66"/>
        <end position="86"/>
    </location>
</feature>
<dbReference type="EC" id="2.7.7.65" evidence="3"/>
<dbReference type="GO" id="GO:0005886">
    <property type="term" value="C:plasma membrane"/>
    <property type="evidence" value="ECO:0007669"/>
    <property type="project" value="UniProtKB-SubCell"/>
</dbReference>
<feature type="domain" description="GGDEF" evidence="6">
    <location>
        <begin position="208"/>
        <end position="341"/>
    </location>
</feature>
<name>A0A2A3MJV7_9PSED</name>
<evidence type="ECO:0000259" key="6">
    <source>
        <dbReference type="PROSITE" id="PS50887"/>
    </source>
</evidence>
<dbReference type="PANTHER" id="PTHR45138">
    <property type="entry name" value="REGULATORY COMPONENTS OF SENSORY TRANSDUCTION SYSTEM"/>
    <property type="match status" value="1"/>
</dbReference>
<dbReference type="GO" id="GO:0052621">
    <property type="term" value="F:diguanylate cyclase activity"/>
    <property type="evidence" value="ECO:0007669"/>
    <property type="project" value="UniProtKB-EC"/>
</dbReference>
<dbReference type="Pfam" id="PF20966">
    <property type="entry name" value="MASE6"/>
    <property type="match status" value="1"/>
</dbReference>
<dbReference type="PROSITE" id="PS50887">
    <property type="entry name" value="GGDEF"/>
    <property type="match status" value="1"/>
</dbReference>
<keyword evidence="8" id="KW-1185">Reference proteome</keyword>
<dbReference type="CDD" id="cd01949">
    <property type="entry name" value="GGDEF"/>
    <property type="match status" value="1"/>
</dbReference>
<protein>
    <recommendedName>
        <fullName evidence="3">diguanylate cyclase</fullName>
        <ecNumber evidence="3">2.7.7.65</ecNumber>
    </recommendedName>
</protein>
<dbReference type="Proteomes" id="UP000242313">
    <property type="component" value="Unassembled WGS sequence"/>
</dbReference>
<dbReference type="EMBL" id="NTMR01000005">
    <property type="protein sequence ID" value="PBK05109.1"/>
    <property type="molecule type" value="Genomic_DNA"/>
</dbReference>
<dbReference type="InterPro" id="IPR043128">
    <property type="entry name" value="Rev_trsase/Diguanyl_cyclase"/>
</dbReference>
<dbReference type="SUPFAM" id="SSF55073">
    <property type="entry name" value="Nucleotide cyclase"/>
    <property type="match status" value="1"/>
</dbReference>
<dbReference type="SMART" id="SM00267">
    <property type="entry name" value="GGDEF"/>
    <property type="match status" value="1"/>
</dbReference>
<comment type="subcellular location">
    <subcellularLocation>
        <location evidence="2">Cell inner membrane</location>
    </subcellularLocation>
</comment>
<sequence length="369" mass="40600">MPERLGQSEEHRRSVLRALLWITVAAGLVFAAINFSRGLYALASLEVAYALFAGALLPIVGTTRHLWRWTVAYLVPFFCIMEFALVLPNTSFTVFAWIQTIPIISYLLLGRRGGFWMSLVFISLGVVAFNVRYLTGDSALLQMVVVANVGFSSLAMMVFSHIYERSRVDNERRLIELAGTDSLTGLANRMRLAEEFRRIRSQVERSDQDLSLVVLDLDWFKRLNDRFGHEVGDCALQHTAQLLAARLRDSDLPCRIGGEEFALLLPGASLAQAAELADGLRAQLAQTPLQVGQEQVVITFSAGVATLGEDGDDLSALLRTADRRMYEAKHSGRDQVVAAGQRYPLGAELPRAGATARVAEADDGASKDV</sequence>
<dbReference type="Gene3D" id="3.30.70.270">
    <property type="match status" value="1"/>
</dbReference>
<evidence type="ECO:0000256" key="3">
    <source>
        <dbReference type="ARBA" id="ARBA00012528"/>
    </source>
</evidence>
<feature type="transmembrane region" description="Helical" evidence="5">
    <location>
        <begin position="140"/>
        <end position="163"/>
    </location>
</feature>
<comment type="cofactor">
    <cofactor evidence="1">
        <name>Mg(2+)</name>
        <dbReference type="ChEBI" id="CHEBI:18420"/>
    </cofactor>
</comment>